<dbReference type="InterPro" id="IPR011006">
    <property type="entry name" value="CheY-like_superfamily"/>
</dbReference>
<organism evidence="4 5">
    <name type="scientific">Sphingomonas suaedae</name>
    <dbReference type="NCBI Taxonomy" id="2599297"/>
    <lineage>
        <taxon>Bacteria</taxon>
        <taxon>Pseudomonadati</taxon>
        <taxon>Pseudomonadota</taxon>
        <taxon>Alphaproteobacteria</taxon>
        <taxon>Sphingomonadales</taxon>
        <taxon>Sphingomonadaceae</taxon>
        <taxon>Sphingomonas</taxon>
    </lineage>
</organism>
<accession>A0A518RL60</accession>
<dbReference type="Proteomes" id="UP000318055">
    <property type="component" value="Chromosome"/>
</dbReference>
<dbReference type="PROSITE" id="PS50110">
    <property type="entry name" value="RESPONSE_REGULATORY"/>
    <property type="match status" value="1"/>
</dbReference>
<dbReference type="KEGG" id="ssua:FPZ54_08815"/>
<feature type="modified residue" description="4-aspartylphosphate" evidence="2">
    <location>
        <position position="64"/>
    </location>
</feature>
<dbReference type="RefSeq" id="WP_145849653.1">
    <property type="nucleotide sequence ID" value="NZ_CP042239.1"/>
</dbReference>
<dbReference type="AlphaFoldDB" id="A0A518RL60"/>
<protein>
    <submittedName>
        <fullName evidence="4">Response regulator</fullName>
    </submittedName>
</protein>
<dbReference type="PANTHER" id="PTHR44591:SF21">
    <property type="entry name" value="TWO-COMPONENT RESPONSE REGULATOR"/>
    <property type="match status" value="1"/>
</dbReference>
<name>A0A518RL60_9SPHN</name>
<keyword evidence="1 2" id="KW-0597">Phosphoprotein</keyword>
<keyword evidence="5" id="KW-1185">Reference proteome</keyword>
<feature type="domain" description="Response regulatory" evidence="3">
    <location>
        <begin position="14"/>
        <end position="125"/>
    </location>
</feature>
<dbReference type="OrthoDB" id="9784719at2"/>
<dbReference type="SMART" id="SM00448">
    <property type="entry name" value="REC"/>
    <property type="match status" value="1"/>
</dbReference>
<evidence type="ECO:0000256" key="2">
    <source>
        <dbReference type="PROSITE-ProRule" id="PRU00169"/>
    </source>
</evidence>
<evidence type="ECO:0000313" key="5">
    <source>
        <dbReference type="Proteomes" id="UP000318055"/>
    </source>
</evidence>
<dbReference type="Gene3D" id="3.40.50.2300">
    <property type="match status" value="1"/>
</dbReference>
<dbReference type="InterPro" id="IPR050595">
    <property type="entry name" value="Bact_response_regulator"/>
</dbReference>
<proteinExistence type="predicted"/>
<evidence type="ECO:0000256" key="1">
    <source>
        <dbReference type="ARBA" id="ARBA00022553"/>
    </source>
</evidence>
<gene>
    <name evidence="4" type="ORF">FPZ54_08815</name>
</gene>
<dbReference type="GO" id="GO:0000160">
    <property type="term" value="P:phosphorelay signal transduction system"/>
    <property type="evidence" value="ECO:0007669"/>
    <property type="project" value="InterPro"/>
</dbReference>
<sequence>MQALERDDEVWPIYVLVVEDEPFLRSLLADELRDVGFTVVEAANADEALAYAQVNRNIDLVFSDIQMPGSMNGIALAASLRAANPALPVILTSGNIVPDTVTQLSAFVPKPYRLAEAVSLVFKTLGVAPRGQED</sequence>
<dbReference type="InterPro" id="IPR001789">
    <property type="entry name" value="Sig_transdc_resp-reg_receiver"/>
</dbReference>
<dbReference type="EMBL" id="CP042239">
    <property type="protein sequence ID" value="QDX28183.1"/>
    <property type="molecule type" value="Genomic_DNA"/>
</dbReference>
<dbReference type="Pfam" id="PF00072">
    <property type="entry name" value="Response_reg"/>
    <property type="match status" value="1"/>
</dbReference>
<reference evidence="4 5" key="1">
    <citation type="submission" date="2019-07" db="EMBL/GenBank/DDBJ databases">
        <title>Sphingomonas alkalisoli sp. nov., isolated from rhizosphere soil of Suaedae salsa.</title>
        <authorList>
            <person name="Zhang H."/>
            <person name="Xu L."/>
            <person name="Zhang J.-X."/>
            <person name="Sun J.-Q."/>
        </authorList>
    </citation>
    <scope>NUCLEOTIDE SEQUENCE [LARGE SCALE GENOMIC DNA]</scope>
    <source>
        <strain evidence="4 5">XS-10</strain>
    </source>
</reference>
<dbReference type="PANTHER" id="PTHR44591">
    <property type="entry name" value="STRESS RESPONSE REGULATOR PROTEIN 1"/>
    <property type="match status" value="1"/>
</dbReference>
<dbReference type="SUPFAM" id="SSF52172">
    <property type="entry name" value="CheY-like"/>
    <property type="match status" value="1"/>
</dbReference>
<evidence type="ECO:0000259" key="3">
    <source>
        <dbReference type="PROSITE" id="PS50110"/>
    </source>
</evidence>
<evidence type="ECO:0000313" key="4">
    <source>
        <dbReference type="EMBL" id="QDX28183.1"/>
    </source>
</evidence>